<dbReference type="GO" id="GO:0019693">
    <property type="term" value="P:ribose phosphate metabolic process"/>
    <property type="evidence" value="ECO:0007669"/>
    <property type="project" value="EnsemblFungi"/>
</dbReference>
<dbReference type="PRINTS" id="PR00502">
    <property type="entry name" value="NUDIXFAMILY"/>
</dbReference>
<dbReference type="PROSITE" id="PS51462">
    <property type="entry name" value="NUDIX"/>
    <property type="match status" value="1"/>
</dbReference>
<reference evidence="2 3" key="1">
    <citation type="journal article" date="2016" name="Sci. Rep.">
        <title>Draft genome sequencing and secretome analysis of fungal phytopathogen Ascochyta rabiei provides insight into the necrotrophic effector repertoire.</title>
        <authorList>
            <person name="Verma S."/>
            <person name="Gazara R.K."/>
            <person name="Nizam S."/>
            <person name="Parween S."/>
            <person name="Chattopadhyay D."/>
            <person name="Verma P.K."/>
        </authorList>
    </citation>
    <scope>NUCLEOTIDE SEQUENCE [LARGE SCALE GENOMIC DNA]</scope>
    <source>
        <strain evidence="2 3">ArDII</strain>
    </source>
</reference>
<dbReference type="CDD" id="cd18888">
    <property type="entry name" value="NUDIX_ADPRase_Nudt5"/>
    <property type="match status" value="1"/>
</dbReference>
<dbReference type="PANTHER" id="PTHR11839">
    <property type="entry name" value="UDP/ADP-SUGAR PYROPHOSPHATASE"/>
    <property type="match status" value="1"/>
</dbReference>
<dbReference type="PROSITE" id="PS00893">
    <property type="entry name" value="NUDIX_BOX"/>
    <property type="match status" value="1"/>
</dbReference>
<dbReference type="GO" id="GO:0005739">
    <property type="term" value="C:mitochondrion"/>
    <property type="evidence" value="ECO:0007669"/>
    <property type="project" value="EnsemblFungi"/>
</dbReference>
<gene>
    <name evidence="2" type="ORF">ST47_g1981</name>
</gene>
<dbReference type="InterPro" id="IPR000086">
    <property type="entry name" value="NUDIX_hydrolase_dom"/>
</dbReference>
<dbReference type="InterPro" id="IPR020084">
    <property type="entry name" value="NUDIX_hydrolase_CS"/>
</dbReference>
<sequence length="219" mass="24239">MVSSSKASDNPSKVIKTEPLDYKDAKWATLVSITFKDPEGTERLWESAERLTRPKGCDIDAIGVAAILEDPSRPNNTPLIVLQKQWRAPADAVVIEIPAGLMDPGESAEECAIRELKEETGYVGKVIEGDFGVSPVMFNDPGFCNTNLKMIQVTVDMSLPQNQNPQPELEPGEFIETFTVPMTDLYAECVKFEREGYVIDARVGTLAQGVEFAKRWKLT</sequence>
<evidence type="ECO:0000256" key="1">
    <source>
        <dbReference type="RuleBase" id="RU003476"/>
    </source>
</evidence>
<keyword evidence="1 2" id="KW-0378">Hydrolase</keyword>
<dbReference type="EMBL" id="JYNV01000090">
    <property type="protein sequence ID" value="KZM26864.1"/>
    <property type="molecule type" value="Genomic_DNA"/>
</dbReference>
<comment type="caution">
    <text evidence="2">The sequence shown here is derived from an EMBL/GenBank/DDBJ whole genome shotgun (WGS) entry which is preliminary data.</text>
</comment>
<evidence type="ECO:0000313" key="3">
    <source>
        <dbReference type="Proteomes" id="UP000076837"/>
    </source>
</evidence>
<comment type="similarity">
    <text evidence="1">Belongs to the Nudix hydrolase family.</text>
</comment>
<dbReference type="InterPro" id="IPR015797">
    <property type="entry name" value="NUDIX_hydrolase-like_dom_sf"/>
</dbReference>
<dbReference type="GO" id="GO:0047631">
    <property type="term" value="F:ADP-ribose diphosphatase activity"/>
    <property type="evidence" value="ECO:0007669"/>
    <property type="project" value="EnsemblFungi"/>
</dbReference>
<dbReference type="FunFam" id="3.90.79.10:FF:000016">
    <property type="entry name" value="ADP-sugar pyrophosphatase isoform X1"/>
    <property type="match status" value="1"/>
</dbReference>
<keyword evidence="3" id="KW-1185">Reference proteome</keyword>
<dbReference type="AlphaFoldDB" id="A0A163K9N2"/>
<dbReference type="Pfam" id="PF00293">
    <property type="entry name" value="NUDIX"/>
    <property type="match status" value="1"/>
</dbReference>
<dbReference type="GO" id="GO:0006753">
    <property type="term" value="P:nucleoside phosphate metabolic process"/>
    <property type="evidence" value="ECO:0007669"/>
    <property type="project" value="TreeGrafter"/>
</dbReference>
<evidence type="ECO:0000313" key="2">
    <source>
        <dbReference type="EMBL" id="KZM26864.1"/>
    </source>
</evidence>
<dbReference type="Proteomes" id="UP000076837">
    <property type="component" value="Unassembled WGS sequence"/>
</dbReference>
<dbReference type="OrthoDB" id="10249920at2759"/>
<dbReference type="GO" id="GO:0005634">
    <property type="term" value="C:nucleus"/>
    <property type="evidence" value="ECO:0007669"/>
    <property type="project" value="TreeGrafter"/>
</dbReference>
<organism evidence="2 3">
    <name type="scientific">Didymella rabiei</name>
    <name type="common">Chickpea ascochyta blight fungus</name>
    <name type="synonym">Mycosphaerella rabiei</name>
    <dbReference type="NCBI Taxonomy" id="5454"/>
    <lineage>
        <taxon>Eukaryota</taxon>
        <taxon>Fungi</taxon>
        <taxon>Dikarya</taxon>
        <taxon>Ascomycota</taxon>
        <taxon>Pezizomycotina</taxon>
        <taxon>Dothideomycetes</taxon>
        <taxon>Pleosporomycetidae</taxon>
        <taxon>Pleosporales</taxon>
        <taxon>Pleosporineae</taxon>
        <taxon>Didymellaceae</taxon>
        <taxon>Ascochyta</taxon>
    </lineage>
</organism>
<dbReference type="Gene3D" id="3.90.79.10">
    <property type="entry name" value="Nucleoside Triphosphate Pyrophosphohydrolase"/>
    <property type="match status" value="1"/>
</dbReference>
<name>A0A163K9N2_DIDRA</name>
<protein>
    <submittedName>
        <fullName evidence="2">Hydrolase</fullName>
    </submittedName>
</protein>
<dbReference type="InterPro" id="IPR020476">
    <property type="entry name" value="Nudix_hydrolase"/>
</dbReference>
<dbReference type="STRING" id="5454.A0A163K9N2"/>
<proteinExistence type="inferred from homology"/>
<accession>A0A163K9N2</accession>
<dbReference type="SUPFAM" id="SSF55811">
    <property type="entry name" value="Nudix"/>
    <property type="match status" value="1"/>
</dbReference>
<dbReference type="GO" id="GO:0005829">
    <property type="term" value="C:cytosol"/>
    <property type="evidence" value="ECO:0007669"/>
    <property type="project" value="TreeGrafter"/>
</dbReference>
<dbReference type="PANTHER" id="PTHR11839:SF1">
    <property type="entry name" value="ADP-SUGAR PYROPHOSPHATASE"/>
    <property type="match status" value="1"/>
</dbReference>